<dbReference type="EMBL" id="AOIQ01000006">
    <property type="protein sequence ID" value="ELZ13535.1"/>
    <property type="molecule type" value="Genomic_DNA"/>
</dbReference>
<comment type="caution">
    <text evidence="1">The sequence shown here is derived from an EMBL/GenBank/DDBJ whole genome shotgun (WGS) entry which is preliminary data.</text>
</comment>
<dbReference type="RefSeq" id="WP_007696927.1">
    <property type="nucleotide sequence ID" value="NZ_AOIQ01000006.1"/>
</dbReference>
<sequence>MSLAAATRDAVDEYPFLVDALRAGICNYTAAARFLDVDGEVDAVATALRRYGEALTEYETASRDVRVTMESGIEPVEEPDAALLRVGEIALGPGRGDQTAIVATGEIDAAGVAGAMGRCRVDGIDLDAVSFVAGSTAAFVVSRRDGANALRGIENSFDAVPADAE</sequence>
<dbReference type="Pfam" id="PF24367">
    <property type="entry name" value="DUF7523"/>
    <property type="match status" value="1"/>
</dbReference>
<dbReference type="InterPro" id="IPR055945">
    <property type="entry name" value="DUF7523"/>
</dbReference>
<keyword evidence="2" id="KW-1185">Reference proteome</keyword>
<dbReference type="STRING" id="1227490.C479_01781"/>
<name>M0BRJ0_9EURY</name>
<reference evidence="1 2" key="1">
    <citation type="journal article" date="2014" name="PLoS Genet.">
        <title>Phylogenetically driven sequencing of extremely halophilic archaea reveals strategies for static and dynamic osmo-response.</title>
        <authorList>
            <person name="Becker E.A."/>
            <person name="Seitzer P.M."/>
            <person name="Tritt A."/>
            <person name="Larsen D."/>
            <person name="Krusor M."/>
            <person name="Yao A.I."/>
            <person name="Wu D."/>
            <person name="Madern D."/>
            <person name="Eisen J.A."/>
            <person name="Darling A.E."/>
            <person name="Facciotti M.T."/>
        </authorList>
    </citation>
    <scope>NUCLEOTIDE SEQUENCE [LARGE SCALE GENOMIC DNA]</scope>
    <source>
        <strain evidence="1 2">JCM 14624</strain>
    </source>
</reference>
<dbReference type="AlphaFoldDB" id="M0BRJ0"/>
<proteinExistence type="predicted"/>
<accession>M0BRJ0</accession>
<dbReference type="OrthoDB" id="213717at2157"/>
<protein>
    <submittedName>
        <fullName evidence="1">Uncharacterized protein</fullName>
    </submittedName>
</protein>
<organism evidence="1 2">
    <name type="scientific">Halovivax asiaticus JCM 14624</name>
    <dbReference type="NCBI Taxonomy" id="1227490"/>
    <lineage>
        <taxon>Archaea</taxon>
        <taxon>Methanobacteriati</taxon>
        <taxon>Methanobacteriota</taxon>
        <taxon>Stenosarchaea group</taxon>
        <taxon>Halobacteria</taxon>
        <taxon>Halobacteriales</taxon>
        <taxon>Natrialbaceae</taxon>
        <taxon>Halovivax</taxon>
    </lineage>
</organism>
<dbReference type="PATRIC" id="fig|1227490.4.peg.362"/>
<dbReference type="Proteomes" id="UP000011560">
    <property type="component" value="Unassembled WGS sequence"/>
</dbReference>
<gene>
    <name evidence="1" type="ORF">C479_01781</name>
</gene>
<evidence type="ECO:0000313" key="2">
    <source>
        <dbReference type="Proteomes" id="UP000011560"/>
    </source>
</evidence>
<evidence type="ECO:0000313" key="1">
    <source>
        <dbReference type="EMBL" id="ELZ13535.1"/>
    </source>
</evidence>